<dbReference type="InterPro" id="IPR014710">
    <property type="entry name" value="RmlC-like_jellyroll"/>
</dbReference>
<evidence type="ECO:0000259" key="4">
    <source>
        <dbReference type="PROSITE" id="PS01124"/>
    </source>
</evidence>
<evidence type="ECO:0000256" key="2">
    <source>
        <dbReference type="ARBA" id="ARBA00023125"/>
    </source>
</evidence>
<dbReference type="CDD" id="cd02208">
    <property type="entry name" value="cupin_RmlC-like"/>
    <property type="match status" value="1"/>
</dbReference>
<dbReference type="Gene3D" id="1.10.10.60">
    <property type="entry name" value="Homeodomain-like"/>
    <property type="match status" value="2"/>
</dbReference>
<dbReference type="InterPro" id="IPR013096">
    <property type="entry name" value="Cupin_2"/>
</dbReference>
<evidence type="ECO:0000313" key="5">
    <source>
        <dbReference type="EMBL" id="MCZ8511728.1"/>
    </source>
</evidence>
<keyword evidence="6" id="KW-1185">Reference proteome</keyword>
<organism evidence="5 6">
    <name type="scientific">Paenibacillus gyeongsangnamensis</name>
    <dbReference type="NCBI Taxonomy" id="3388067"/>
    <lineage>
        <taxon>Bacteria</taxon>
        <taxon>Bacillati</taxon>
        <taxon>Bacillota</taxon>
        <taxon>Bacilli</taxon>
        <taxon>Bacillales</taxon>
        <taxon>Paenibacillaceae</taxon>
        <taxon>Paenibacillus</taxon>
    </lineage>
</organism>
<dbReference type="PROSITE" id="PS01124">
    <property type="entry name" value="HTH_ARAC_FAMILY_2"/>
    <property type="match status" value="1"/>
</dbReference>
<evidence type="ECO:0000256" key="1">
    <source>
        <dbReference type="ARBA" id="ARBA00023015"/>
    </source>
</evidence>
<dbReference type="Proteomes" id="UP001527882">
    <property type="component" value="Unassembled WGS sequence"/>
</dbReference>
<dbReference type="EMBL" id="JAQAGZ010000002">
    <property type="protein sequence ID" value="MCZ8511728.1"/>
    <property type="molecule type" value="Genomic_DNA"/>
</dbReference>
<dbReference type="InterPro" id="IPR037923">
    <property type="entry name" value="HTH-like"/>
</dbReference>
<name>A0ABT4Q4E3_9BACL</name>
<reference evidence="5 6" key="1">
    <citation type="submission" date="2022-12" db="EMBL/GenBank/DDBJ databases">
        <title>Draft genome sequence of Paenibacillus sp. dW9.</title>
        <authorList>
            <person name="Choi E.-W."/>
            <person name="Kim D.-U."/>
        </authorList>
    </citation>
    <scope>NUCLEOTIDE SEQUENCE [LARGE SCALE GENOMIC DNA]</scope>
    <source>
        <strain evidence="6">dW9</strain>
    </source>
</reference>
<dbReference type="Pfam" id="PF07883">
    <property type="entry name" value="Cupin_2"/>
    <property type="match status" value="1"/>
</dbReference>
<evidence type="ECO:0000256" key="3">
    <source>
        <dbReference type="ARBA" id="ARBA00023163"/>
    </source>
</evidence>
<dbReference type="Pfam" id="PF12833">
    <property type="entry name" value="HTH_18"/>
    <property type="match status" value="1"/>
</dbReference>
<comment type="caution">
    <text evidence="5">The sequence shown here is derived from an EMBL/GenBank/DDBJ whole genome shotgun (WGS) entry which is preliminary data.</text>
</comment>
<dbReference type="PANTHER" id="PTHR43280">
    <property type="entry name" value="ARAC-FAMILY TRANSCRIPTIONAL REGULATOR"/>
    <property type="match status" value="1"/>
</dbReference>
<dbReference type="SUPFAM" id="SSF51215">
    <property type="entry name" value="Regulatory protein AraC"/>
    <property type="match status" value="1"/>
</dbReference>
<keyword evidence="1" id="KW-0805">Transcription regulation</keyword>
<gene>
    <name evidence="5" type="ORF">O9H85_04680</name>
</gene>
<dbReference type="RefSeq" id="WP_269880121.1">
    <property type="nucleotide sequence ID" value="NZ_JAQAGZ010000002.1"/>
</dbReference>
<dbReference type="SMART" id="SM00342">
    <property type="entry name" value="HTH_ARAC"/>
    <property type="match status" value="1"/>
</dbReference>
<protein>
    <submittedName>
        <fullName evidence="5">Helix-turn-helix domain-containing protein</fullName>
    </submittedName>
</protein>
<keyword evidence="2" id="KW-0238">DNA-binding</keyword>
<accession>A0ABT4Q4E3</accession>
<dbReference type="PROSITE" id="PS00041">
    <property type="entry name" value="HTH_ARAC_FAMILY_1"/>
    <property type="match status" value="1"/>
</dbReference>
<keyword evidence="3" id="KW-0804">Transcription</keyword>
<sequence length="283" mass="32629">MSNILHLLEPSETIEQLNECFFPPYITLAHLFNAPKGWGIKTRTLTQYQLQYVLEGKAEYQIEDKSITTKKGDLVYHSPNVHHSVNTVGDEPYICISIVFHFGSSQLPMEKLIGESRYIGNFIEHPIENKLSQLITYYHQPGPQNQIKCQGLLLQLIYDLLQWNQEQSQTKVQEKTKAKMVLIRNYIANNFNKNIQHKDLEEVSGLTRNYIIVKFRKAFGMTPFEYMTLVRIEKAKELAIQTNLSISEISRVIGYTDVHTFGRMFKNKTGASLSQFCSSLVTD</sequence>
<dbReference type="InterPro" id="IPR009057">
    <property type="entry name" value="Homeodomain-like_sf"/>
</dbReference>
<proteinExistence type="predicted"/>
<evidence type="ECO:0000313" key="6">
    <source>
        <dbReference type="Proteomes" id="UP001527882"/>
    </source>
</evidence>
<feature type="domain" description="HTH araC/xylS-type" evidence="4">
    <location>
        <begin position="181"/>
        <end position="279"/>
    </location>
</feature>
<dbReference type="InterPro" id="IPR018062">
    <property type="entry name" value="HTH_AraC-typ_CS"/>
</dbReference>
<dbReference type="InterPro" id="IPR018060">
    <property type="entry name" value="HTH_AraC"/>
</dbReference>
<dbReference type="SUPFAM" id="SSF46689">
    <property type="entry name" value="Homeodomain-like"/>
    <property type="match status" value="2"/>
</dbReference>
<dbReference type="Gene3D" id="2.60.120.10">
    <property type="entry name" value="Jelly Rolls"/>
    <property type="match status" value="1"/>
</dbReference>
<dbReference type="PANTHER" id="PTHR43280:SF2">
    <property type="entry name" value="HTH-TYPE TRANSCRIPTIONAL REGULATOR EXSA"/>
    <property type="match status" value="1"/>
</dbReference>